<organism evidence="3 4">
    <name type="scientific">Chungangia koreensis</name>
    <dbReference type="NCBI Taxonomy" id="752657"/>
    <lineage>
        <taxon>Bacteria</taxon>
        <taxon>Bacillati</taxon>
        <taxon>Bacillota</taxon>
        <taxon>Bacilli</taxon>
        <taxon>Lactobacillales</taxon>
        <taxon>Chungangia</taxon>
    </lineage>
</organism>
<feature type="domain" description="Glycosyltransferase subfamily 4-like N-terminal" evidence="2">
    <location>
        <begin position="24"/>
        <end position="194"/>
    </location>
</feature>
<feature type="domain" description="Glycosyl transferase family 1" evidence="1">
    <location>
        <begin position="212"/>
        <end position="379"/>
    </location>
</feature>
<evidence type="ECO:0000259" key="1">
    <source>
        <dbReference type="Pfam" id="PF00534"/>
    </source>
</evidence>
<proteinExistence type="predicted"/>
<evidence type="ECO:0000313" key="3">
    <source>
        <dbReference type="EMBL" id="MFC4410182.1"/>
    </source>
</evidence>
<dbReference type="RefSeq" id="WP_378153734.1">
    <property type="nucleotide sequence ID" value="NZ_JBHSEC010000007.1"/>
</dbReference>
<name>A0ABV8X7C9_9LACT</name>
<dbReference type="GO" id="GO:0016757">
    <property type="term" value="F:glycosyltransferase activity"/>
    <property type="evidence" value="ECO:0007669"/>
    <property type="project" value="UniProtKB-KW"/>
</dbReference>
<gene>
    <name evidence="3" type="ORF">ACFOZY_06975</name>
</gene>
<reference evidence="4" key="1">
    <citation type="journal article" date="2019" name="Int. J. Syst. Evol. Microbiol.">
        <title>The Global Catalogue of Microorganisms (GCM) 10K type strain sequencing project: providing services to taxonomists for standard genome sequencing and annotation.</title>
        <authorList>
            <consortium name="The Broad Institute Genomics Platform"/>
            <consortium name="The Broad Institute Genome Sequencing Center for Infectious Disease"/>
            <person name="Wu L."/>
            <person name="Ma J."/>
        </authorList>
    </citation>
    <scope>NUCLEOTIDE SEQUENCE [LARGE SCALE GENOMIC DNA]</scope>
    <source>
        <strain evidence="4">CCUG 59778</strain>
    </source>
</reference>
<dbReference type="Pfam" id="PF00534">
    <property type="entry name" value="Glycos_transf_1"/>
    <property type="match status" value="1"/>
</dbReference>
<dbReference type="Pfam" id="PF13439">
    <property type="entry name" value="Glyco_transf_4"/>
    <property type="match status" value="1"/>
</dbReference>
<dbReference type="InterPro" id="IPR001296">
    <property type="entry name" value="Glyco_trans_1"/>
</dbReference>
<protein>
    <submittedName>
        <fullName evidence="3">Glycosyltransferase</fullName>
        <ecNumber evidence="3">2.4.-.-</ecNumber>
    </submittedName>
</protein>
<dbReference type="Gene3D" id="3.40.50.2000">
    <property type="entry name" value="Glycogen Phosphorylase B"/>
    <property type="match status" value="2"/>
</dbReference>
<dbReference type="PANTHER" id="PTHR45947">
    <property type="entry name" value="SULFOQUINOVOSYL TRANSFERASE SQD2"/>
    <property type="match status" value="1"/>
</dbReference>
<dbReference type="InterPro" id="IPR050194">
    <property type="entry name" value="Glycosyltransferase_grp1"/>
</dbReference>
<comment type="caution">
    <text evidence="3">The sequence shown here is derived from an EMBL/GenBank/DDBJ whole genome shotgun (WGS) entry which is preliminary data.</text>
</comment>
<dbReference type="EC" id="2.4.-.-" evidence="3"/>
<keyword evidence="3" id="KW-0808">Transferase</keyword>
<sequence length="421" mass="46154">MIKKVLFISDHGDPLAKLGGEQAGGQNNYVRQLALALDKKGVKVDVVTHWSDADAPRIEKFGESCRVVRIAAGHKGFVSKNKMYELLPEFYREMKEALQLYSYDMVHTHYWLSGLIGKKLDKELNLPFIHTSHSLGIAKERATGITDTRRQEAEIEIMRAAQIVLATTKSEKLLIGEIEPDSSPVKVIPIGVDKAFHIKANRAAIRKEIGCTGPLLVYAGRLEETKGIYTLLRAYKQMVKRNGVPEGIQLIVAGGEPNAIDLKKGLPKEDKLRKIVTGIEDKVRFVGPQSQEQLSNFFNAATATIVPSYYESFGMVAAEAQGCGSPVIASNVGGLRNVVEDGVTGLLVEPKDEDDLSVAMEAIVSNDLLAQKLGKQASQKAAEEFQWPAITAKVKGLYEEVLDARRDTLVGNGSGWNASWL</sequence>
<accession>A0ABV8X7C9</accession>
<keyword evidence="3" id="KW-0328">Glycosyltransferase</keyword>
<dbReference type="EMBL" id="JBHSEC010000007">
    <property type="protein sequence ID" value="MFC4410182.1"/>
    <property type="molecule type" value="Genomic_DNA"/>
</dbReference>
<dbReference type="Proteomes" id="UP001595817">
    <property type="component" value="Unassembled WGS sequence"/>
</dbReference>
<evidence type="ECO:0000313" key="4">
    <source>
        <dbReference type="Proteomes" id="UP001595817"/>
    </source>
</evidence>
<keyword evidence="4" id="KW-1185">Reference proteome</keyword>
<evidence type="ECO:0000259" key="2">
    <source>
        <dbReference type="Pfam" id="PF13439"/>
    </source>
</evidence>
<dbReference type="PANTHER" id="PTHR45947:SF3">
    <property type="entry name" value="SULFOQUINOVOSYL TRANSFERASE SQD2"/>
    <property type="match status" value="1"/>
</dbReference>
<dbReference type="InterPro" id="IPR028098">
    <property type="entry name" value="Glyco_trans_4-like_N"/>
</dbReference>
<dbReference type="SUPFAM" id="SSF53756">
    <property type="entry name" value="UDP-Glycosyltransferase/glycogen phosphorylase"/>
    <property type="match status" value="1"/>
</dbReference>